<feature type="transmembrane region" description="Helical" evidence="1">
    <location>
        <begin position="327"/>
        <end position="349"/>
    </location>
</feature>
<feature type="transmembrane region" description="Helical" evidence="1">
    <location>
        <begin position="227"/>
        <end position="247"/>
    </location>
</feature>
<evidence type="ECO:0000313" key="2">
    <source>
        <dbReference type="EMBL" id="ERL46581.1"/>
    </source>
</evidence>
<evidence type="ECO:0000256" key="1">
    <source>
        <dbReference type="SAM" id="Phobius"/>
    </source>
</evidence>
<feature type="transmembrane region" description="Helical" evidence="1">
    <location>
        <begin position="259"/>
        <end position="283"/>
    </location>
</feature>
<sequence length="355" mass="39239">MMSRHIQLAFFIMLSVGLFQALGASLISPAAAHDPRPVLIDIYQDDSRPGELRLEWKIPGSLSPRKHPIINFATACNLIRTYPERFTGEAYYGGADFLCSGNTPNLAPMLTLTYPLGNPSLSSFVRLHKNNLEGDENTAMFLLKPDELSWAIPQSLAPSSNSSSLMAKAYLELGFSHILKGWDHLLFLICLMALTTMPGQIFLAVTGFTIGHSFTLAAASLNFLTLPVIYVETLISLSIILVCVELLQTERKTLARSYPVLISLFFGLVHGLGFANELISIGFPEDGLVAALLFFNLGVEAGQIVFVIPVILLVYAAQKFNGSAYNFCMNMGYKFIFYTIGFVACFWFVERSMQF</sequence>
<name>U2XUZ1_9PROT</name>
<evidence type="ECO:0000313" key="3">
    <source>
        <dbReference type="Proteomes" id="UP000016762"/>
    </source>
</evidence>
<protein>
    <submittedName>
        <fullName evidence="2">Adenosine tRNA methylthiotransferase MiaB protein</fullName>
        <ecNumber evidence="2">1.3.99.22</ecNumber>
    </submittedName>
</protein>
<dbReference type="Proteomes" id="UP000016762">
    <property type="component" value="Unassembled WGS sequence"/>
</dbReference>
<gene>
    <name evidence="2" type="primary">miaB</name>
    <name evidence="2" type="ORF">RS24_01584</name>
</gene>
<keyword evidence="2" id="KW-0560">Oxidoreductase</keyword>
<reference evidence="2 3" key="1">
    <citation type="journal article" date="2014" name="FEMS Microbiol. Ecol.">
        <title>Genomic differentiation among two strains of the PS1 clade isolated from geographically separated marine habitats.</title>
        <authorList>
            <person name="Jimenez-Infante F."/>
            <person name="Ngugi D.K."/>
            <person name="Alam I."/>
            <person name="Rashid M."/>
            <person name="Baalawi W."/>
            <person name="Kamau A.A."/>
            <person name="Bajic V.B."/>
            <person name="Stingl U."/>
        </authorList>
    </citation>
    <scope>NUCLEOTIDE SEQUENCE [LARGE SCALE GENOMIC DNA]</scope>
    <source>
        <strain evidence="2 3">RS24</strain>
    </source>
</reference>
<keyword evidence="3" id="KW-1185">Reference proteome</keyword>
<feature type="transmembrane region" description="Helical" evidence="1">
    <location>
        <begin position="289"/>
        <end position="315"/>
    </location>
</feature>
<accession>U2XUZ1</accession>
<organism evidence="2 3">
    <name type="scientific">Candidatus Micropelagius thuwalensis</name>
    <dbReference type="NCBI Taxonomy" id="1397666"/>
    <lineage>
        <taxon>Bacteria</taxon>
        <taxon>Pseudomonadati</taxon>
        <taxon>Pseudomonadota</taxon>
        <taxon>Alphaproteobacteria</taxon>
        <taxon>PS1 clade</taxon>
        <taxon>Candidatus Micropelagius</taxon>
    </lineage>
</organism>
<keyword evidence="2" id="KW-0808">Transferase</keyword>
<dbReference type="EC" id="1.3.99.22" evidence="2"/>
<comment type="caution">
    <text evidence="2">The sequence shown here is derived from an EMBL/GenBank/DDBJ whole genome shotgun (WGS) entry which is preliminary data.</text>
</comment>
<dbReference type="GO" id="GO:0016491">
    <property type="term" value="F:oxidoreductase activity"/>
    <property type="evidence" value="ECO:0007669"/>
    <property type="project" value="UniProtKB-KW"/>
</dbReference>
<dbReference type="eggNOG" id="COG2370">
    <property type="taxonomic scope" value="Bacteria"/>
</dbReference>
<dbReference type="InterPro" id="IPR032809">
    <property type="entry name" value="Put_HupE_UreJ"/>
</dbReference>
<keyword evidence="1" id="KW-1133">Transmembrane helix</keyword>
<dbReference type="GO" id="GO:0016740">
    <property type="term" value="F:transferase activity"/>
    <property type="evidence" value="ECO:0007669"/>
    <property type="project" value="UniProtKB-KW"/>
</dbReference>
<keyword evidence="1" id="KW-0472">Membrane</keyword>
<dbReference type="Pfam" id="PF13795">
    <property type="entry name" value="HupE_UreJ_2"/>
    <property type="match status" value="1"/>
</dbReference>
<keyword evidence="1" id="KW-0812">Transmembrane</keyword>
<dbReference type="AlphaFoldDB" id="U2XUZ1"/>
<dbReference type="STRING" id="1397666.RS24_01584"/>
<dbReference type="EMBL" id="AWXE01000004">
    <property type="protein sequence ID" value="ERL46581.1"/>
    <property type="molecule type" value="Genomic_DNA"/>
</dbReference>
<proteinExistence type="predicted"/>